<dbReference type="STRING" id="1120918.SAMN05216249_104169"/>
<accession>A0A1I0WPG7</accession>
<keyword evidence="3" id="KW-1185">Reference proteome</keyword>
<sequence length="252" mass="29426">MKNTDLNSEVKGYWEGEANTYDTGIQAELESERKDNWKRLVLDEMPDKKELEILDVGTGPGFFPIILGEEGHHVTGIDITKNMITVAKRNAEKYNVTAKLLTMDSQKLDFEDNTFDAVICRNLTWTLDDPETAYKEWKRVLKEDGVLLIFDACWYLYNYDDELGKIYRENEAKIWEKYHRRIHEHANAEEGVELGKKLFMSDKRRPLWDLKYLMEIGFSKVFAKPDVSLLARDAFDQELNWPTPEFMVGAVK</sequence>
<gene>
    <name evidence="2" type="ORF">SAMN05216249_104169</name>
</gene>
<dbReference type="AlphaFoldDB" id="A0A1I0WPG7"/>
<dbReference type="RefSeq" id="WP_092870958.1">
    <property type="nucleotide sequence ID" value="NZ_FOJY01000004.1"/>
</dbReference>
<organism evidence="2 3">
    <name type="scientific">Acetitomaculum ruminis DSM 5522</name>
    <dbReference type="NCBI Taxonomy" id="1120918"/>
    <lineage>
        <taxon>Bacteria</taxon>
        <taxon>Bacillati</taxon>
        <taxon>Bacillota</taxon>
        <taxon>Clostridia</taxon>
        <taxon>Lachnospirales</taxon>
        <taxon>Lachnospiraceae</taxon>
        <taxon>Acetitomaculum</taxon>
    </lineage>
</organism>
<dbReference type="Gene3D" id="3.40.50.150">
    <property type="entry name" value="Vaccinia Virus protein VP39"/>
    <property type="match status" value="1"/>
</dbReference>
<keyword evidence="2" id="KW-0808">Transferase</keyword>
<dbReference type="SUPFAM" id="SSF53335">
    <property type="entry name" value="S-adenosyl-L-methionine-dependent methyltransferases"/>
    <property type="match status" value="1"/>
</dbReference>
<dbReference type="GO" id="GO:0008757">
    <property type="term" value="F:S-adenosylmethionine-dependent methyltransferase activity"/>
    <property type="evidence" value="ECO:0007669"/>
    <property type="project" value="InterPro"/>
</dbReference>
<dbReference type="PANTHER" id="PTHR43591:SF24">
    <property type="entry name" value="2-METHOXY-6-POLYPRENYL-1,4-BENZOQUINOL METHYLASE, MITOCHONDRIAL"/>
    <property type="match status" value="1"/>
</dbReference>
<dbReference type="CDD" id="cd02440">
    <property type="entry name" value="AdoMet_MTases"/>
    <property type="match status" value="1"/>
</dbReference>
<dbReference type="InterPro" id="IPR029063">
    <property type="entry name" value="SAM-dependent_MTases_sf"/>
</dbReference>
<protein>
    <submittedName>
        <fullName evidence="2">Methyltransferase domain-containing protein</fullName>
    </submittedName>
</protein>
<name>A0A1I0WPG7_9FIRM</name>
<dbReference type="Pfam" id="PF08241">
    <property type="entry name" value="Methyltransf_11"/>
    <property type="match status" value="1"/>
</dbReference>
<dbReference type="EMBL" id="FOJY01000004">
    <property type="protein sequence ID" value="SFA90050.1"/>
    <property type="molecule type" value="Genomic_DNA"/>
</dbReference>
<dbReference type="OrthoDB" id="5522265at2"/>
<proteinExistence type="predicted"/>
<evidence type="ECO:0000259" key="1">
    <source>
        <dbReference type="Pfam" id="PF08241"/>
    </source>
</evidence>
<dbReference type="Proteomes" id="UP000198838">
    <property type="component" value="Unassembled WGS sequence"/>
</dbReference>
<reference evidence="2 3" key="1">
    <citation type="submission" date="2016-10" db="EMBL/GenBank/DDBJ databases">
        <authorList>
            <person name="de Groot N.N."/>
        </authorList>
    </citation>
    <scope>NUCLEOTIDE SEQUENCE [LARGE SCALE GENOMIC DNA]</scope>
    <source>
        <strain evidence="2 3">DSM 5522</strain>
    </source>
</reference>
<dbReference type="PANTHER" id="PTHR43591">
    <property type="entry name" value="METHYLTRANSFERASE"/>
    <property type="match status" value="1"/>
</dbReference>
<evidence type="ECO:0000313" key="3">
    <source>
        <dbReference type="Proteomes" id="UP000198838"/>
    </source>
</evidence>
<feature type="domain" description="Methyltransferase type 11" evidence="1">
    <location>
        <begin position="54"/>
        <end position="149"/>
    </location>
</feature>
<dbReference type="GO" id="GO:0032259">
    <property type="term" value="P:methylation"/>
    <property type="evidence" value="ECO:0007669"/>
    <property type="project" value="UniProtKB-KW"/>
</dbReference>
<dbReference type="InterPro" id="IPR013216">
    <property type="entry name" value="Methyltransf_11"/>
</dbReference>
<evidence type="ECO:0000313" key="2">
    <source>
        <dbReference type="EMBL" id="SFA90050.1"/>
    </source>
</evidence>
<keyword evidence="2" id="KW-0489">Methyltransferase</keyword>